<organism evidence="2 3">
    <name type="scientific">Mauremys mutica</name>
    <name type="common">yellowpond turtle</name>
    <dbReference type="NCBI Taxonomy" id="74926"/>
    <lineage>
        <taxon>Eukaryota</taxon>
        <taxon>Metazoa</taxon>
        <taxon>Chordata</taxon>
        <taxon>Craniata</taxon>
        <taxon>Vertebrata</taxon>
        <taxon>Euteleostomi</taxon>
        <taxon>Archelosauria</taxon>
        <taxon>Testudinata</taxon>
        <taxon>Testudines</taxon>
        <taxon>Cryptodira</taxon>
        <taxon>Durocryptodira</taxon>
        <taxon>Testudinoidea</taxon>
        <taxon>Geoemydidae</taxon>
        <taxon>Geoemydinae</taxon>
        <taxon>Mauremys</taxon>
    </lineage>
</organism>
<gene>
    <name evidence="2" type="ORF">KIL84_011826</name>
</gene>
<keyword evidence="3" id="KW-1185">Reference proteome</keyword>
<evidence type="ECO:0000313" key="3">
    <source>
        <dbReference type="Proteomes" id="UP000827986"/>
    </source>
</evidence>
<dbReference type="Proteomes" id="UP000827986">
    <property type="component" value="Unassembled WGS sequence"/>
</dbReference>
<comment type="caution">
    <text evidence="2">The sequence shown here is derived from an EMBL/GenBank/DDBJ whole genome shotgun (WGS) entry which is preliminary data.</text>
</comment>
<name>A0A9D4B2D9_9SAUR</name>
<feature type="region of interest" description="Disordered" evidence="1">
    <location>
        <begin position="86"/>
        <end position="149"/>
    </location>
</feature>
<evidence type="ECO:0000313" key="2">
    <source>
        <dbReference type="EMBL" id="KAH1178124.1"/>
    </source>
</evidence>
<proteinExistence type="predicted"/>
<sequence>MLSSHLSGSLSISHATLRLLPQTAPMEPQSRGPCKEQPASSPSITGGHRAPGLGKGLSADTPGCSKRPTAPCPTLMLAAPAANSLPRWDGELSQTPLPVTAATYTGAKPGRKTKSPGTPVLPSDPLDSHRLASSDSRGCSHPISPRQGKSCISQQCLDWSYLNSS</sequence>
<reference evidence="2" key="1">
    <citation type="submission" date="2021-09" db="EMBL/GenBank/DDBJ databases">
        <title>The genome of Mauremys mutica provides insights into the evolution of semi-aquatic lifestyle.</title>
        <authorList>
            <person name="Gong S."/>
            <person name="Gao Y."/>
        </authorList>
    </citation>
    <scope>NUCLEOTIDE SEQUENCE</scope>
    <source>
        <strain evidence="2">MM-2020</strain>
        <tissue evidence="2">Muscle</tissue>
    </source>
</reference>
<dbReference type="AlphaFoldDB" id="A0A9D4B2D9"/>
<accession>A0A9D4B2D9</accession>
<dbReference type="EMBL" id="JAHDVG010000474">
    <property type="protein sequence ID" value="KAH1178124.1"/>
    <property type="molecule type" value="Genomic_DNA"/>
</dbReference>
<feature type="region of interest" description="Disordered" evidence="1">
    <location>
        <begin position="24"/>
        <end position="73"/>
    </location>
</feature>
<evidence type="ECO:0000256" key="1">
    <source>
        <dbReference type="SAM" id="MobiDB-lite"/>
    </source>
</evidence>
<protein>
    <submittedName>
        <fullName evidence="2">Uncharacterized protein</fullName>
    </submittedName>
</protein>